<gene>
    <name evidence="1" type="ORF">F5148DRAFT_949796</name>
</gene>
<keyword evidence="2" id="KW-1185">Reference proteome</keyword>
<evidence type="ECO:0000313" key="1">
    <source>
        <dbReference type="EMBL" id="KAI9511940.1"/>
    </source>
</evidence>
<proteinExistence type="predicted"/>
<feature type="non-terminal residue" evidence="1">
    <location>
        <position position="348"/>
    </location>
</feature>
<sequence length="348" mass="36318">AAPSTISASPTVPTFPATPLASIHYPYSALPYQVITGQYVRGTQYGYNQCNASTQNQQSLCQTLIVNSLSDVCTYAPPQPNSTIGDTEGIEVSWCTKNGYGTRGIPPGTITGGQMLRTPYYIQIVLFVDQTKINLQAGDYGGELDGWGQDGLGNPIGGMVYTSAFNNQSTLQQTSYWNVFEGGNVVGVKVCDPNGPNPAGYCQHTLDRIGLPYNMPNNAQNNVFESCDSDPMDIPGIYTVNGQTSSYAQPPESLGPITTIPYTPRVPSSSNCQTYQSTALYTDFLSLATSTSTASGTSPTGASNGPGSGSRSASAASASATGSNGAGAVTISLFSTILGVTFSIAFLA</sequence>
<accession>A0ACC0UJM3</accession>
<evidence type="ECO:0000313" key="2">
    <source>
        <dbReference type="Proteomes" id="UP001207468"/>
    </source>
</evidence>
<dbReference type="Proteomes" id="UP001207468">
    <property type="component" value="Unassembled WGS sequence"/>
</dbReference>
<organism evidence="1 2">
    <name type="scientific">Russula earlei</name>
    <dbReference type="NCBI Taxonomy" id="71964"/>
    <lineage>
        <taxon>Eukaryota</taxon>
        <taxon>Fungi</taxon>
        <taxon>Dikarya</taxon>
        <taxon>Basidiomycota</taxon>
        <taxon>Agaricomycotina</taxon>
        <taxon>Agaricomycetes</taxon>
        <taxon>Russulales</taxon>
        <taxon>Russulaceae</taxon>
        <taxon>Russula</taxon>
    </lineage>
</organism>
<reference evidence="1" key="1">
    <citation type="submission" date="2021-03" db="EMBL/GenBank/DDBJ databases">
        <title>Evolutionary priming and transition to the ectomycorrhizal habit in an iconic lineage of mushroom-forming fungi: is preadaptation a requirement?</title>
        <authorList>
            <consortium name="DOE Joint Genome Institute"/>
            <person name="Looney B.P."/>
            <person name="Miyauchi S."/>
            <person name="Morin E."/>
            <person name="Drula E."/>
            <person name="Courty P.E."/>
            <person name="Chicoki N."/>
            <person name="Fauchery L."/>
            <person name="Kohler A."/>
            <person name="Kuo A."/>
            <person name="LaButti K."/>
            <person name="Pangilinan J."/>
            <person name="Lipzen A."/>
            <person name="Riley R."/>
            <person name="Andreopoulos W."/>
            <person name="He G."/>
            <person name="Johnson J."/>
            <person name="Barry K.W."/>
            <person name="Grigoriev I.V."/>
            <person name="Nagy L."/>
            <person name="Hibbett D."/>
            <person name="Henrissat B."/>
            <person name="Matheny P.B."/>
            <person name="Labbe J."/>
            <person name="Martin A.F."/>
        </authorList>
    </citation>
    <scope>NUCLEOTIDE SEQUENCE</scope>
    <source>
        <strain evidence="1">BPL698</strain>
    </source>
</reference>
<dbReference type="EMBL" id="JAGFNK010000015">
    <property type="protein sequence ID" value="KAI9511940.1"/>
    <property type="molecule type" value="Genomic_DNA"/>
</dbReference>
<comment type="caution">
    <text evidence="1">The sequence shown here is derived from an EMBL/GenBank/DDBJ whole genome shotgun (WGS) entry which is preliminary data.</text>
</comment>
<protein>
    <submittedName>
        <fullName evidence="1">Uncharacterized protein</fullName>
    </submittedName>
</protein>
<name>A0ACC0UJM3_9AGAM</name>
<feature type="non-terminal residue" evidence="1">
    <location>
        <position position="1"/>
    </location>
</feature>